<reference evidence="4 5" key="1">
    <citation type="submission" date="2018-05" db="EMBL/GenBank/DDBJ databases">
        <title>Complete genome sequence of Arcticibacterium luteifluviistationis SM1504T, a cytophagaceae bacterium isolated from Arctic surface seawater.</title>
        <authorList>
            <person name="Li Y."/>
            <person name="Qin Q.-L."/>
        </authorList>
    </citation>
    <scope>NUCLEOTIDE SEQUENCE [LARGE SCALE GENOMIC DNA]</scope>
    <source>
        <strain evidence="4 5">SM1504</strain>
    </source>
</reference>
<evidence type="ECO:0000313" key="5">
    <source>
        <dbReference type="Proteomes" id="UP000249873"/>
    </source>
</evidence>
<gene>
    <name evidence="4" type="ORF">DJ013_01200</name>
</gene>
<dbReference type="OrthoDB" id="1264254at2"/>
<accession>A0A2Z4G6V1</accession>
<protein>
    <recommendedName>
        <fullName evidence="6">TonB-dependent receptor</fullName>
    </recommendedName>
</protein>
<sequence length="552" mass="63249">MLLSIPALAQNKGIGDEEITITKERSVKLQKANRVFEKIPTEEKTTTKRKMAYTFFEKKPVGIEEVEFSPNIVSPVDENKKGKTQSSGYPNYFKVGGGNFGRFYAETFINSDQSQNLVFGVHGLHNAAKRGPIDGENSGNSLSKIAVDGKYNSNGFELKGNLGYEFRKYYFFGYDTTSREYDKEDIKQTLNILNFGVTLQNTNANPIIDYSIKTNLRNLKDNLDATELEWGTQFNATFPIIENTVTAMIEGEAYLTNRSDAIGGSEVKKRNLFRIAPSFNLDFNQFNAKLGFKAVNEYDQVTEINQTKGFPTVTLTYKTPGLFYFFAGYDGDIIRNTLGSMLDENPWLKPAVSILNTTKDQEYFIGSRGDLFSGLNYNFKASYGKFTGLYYFNIYDMQTNYLRKYDIGYDETQTDFVNVSAEFNYQPKEFWRTNLTADYWYYEKGAFDKPYHRPSFEGRLGNTFVISEKIVSNIDFYYIGSTYARDPFIADFLDQDVKLPAITDLNAEFTYLFSEQFAFFVKLNNIIGKNYQRFYNYPQQGLNFLVGINVSL</sequence>
<evidence type="ECO:0000313" key="4">
    <source>
        <dbReference type="EMBL" id="AWV96871.1"/>
    </source>
</evidence>
<dbReference type="AlphaFoldDB" id="A0A2Z4G6V1"/>
<dbReference type="Proteomes" id="UP000249873">
    <property type="component" value="Chromosome"/>
</dbReference>
<keyword evidence="5" id="KW-1185">Reference proteome</keyword>
<keyword evidence="3" id="KW-0998">Cell outer membrane</keyword>
<evidence type="ECO:0000256" key="1">
    <source>
        <dbReference type="ARBA" id="ARBA00004442"/>
    </source>
</evidence>
<comment type="subcellular location">
    <subcellularLocation>
        <location evidence="1">Cell outer membrane</location>
    </subcellularLocation>
</comment>
<proteinExistence type="predicted"/>
<evidence type="ECO:0000256" key="2">
    <source>
        <dbReference type="ARBA" id="ARBA00023136"/>
    </source>
</evidence>
<name>A0A2Z4G6V1_9BACT</name>
<dbReference type="InterPro" id="IPR036942">
    <property type="entry name" value="Beta-barrel_TonB_sf"/>
</dbReference>
<evidence type="ECO:0000256" key="3">
    <source>
        <dbReference type="ARBA" id="ARBA00023237"/>
    </source>
</evidence>
<dbReference type="Gene3D" id="2.40.170.20">
    <property type="entry name" value="TonB-dependent receptor, beta-barrel domain"/>
    <property type="match status" value="1"/>
</dbReference>
<dbReference type="EMBL" id="CP029480">
    <property type="protein sequence ID" value="AWV96871.1"/>
    <property type="molecule type" value="Genomic_DNA"/>
</dbReference>
<organism evidence="4 5">
    <name type="scientific">Arcticibacterium luteifluviistationis</name>
    <dbReference type="NCBI Taxonomy" id="1784714"/>
    <lineage>
        <taxon>Bacteria</taxon>
        <taxon>Pseudomonadati</taxon>
        <taxon>Bacteroidota</taxon>
        <taxon>Cytophagia</taxon>
        <taxon>Cytophagales</taxon>
        <taxon>Leadbetterellaceae</taxon>
        <taxon>Arcticibacterium</taxon>
    </lineage>
</organism>
<dbReference type="SUPFAM" id="SSF56935">
    <property type="entry name" value="Porins"/>
    <property type="match status" value="1"/>
</dbReference>
<evidence type="ECO:0008006" key="6">
    <source>
        <dbReference type="Google" id="ProtNLM"/>
    </source>
</evidence>
<dbReference type="KEGG" id="als:DJ013_01200"/>
<keyword evidence="2" id="KW-0472">Membrane</keyword>
<dbReference type="GO" id="GO:0009279">
    <property type="term" value="C:cell outer membrane"/>
    <property type="evidence" value="ECO:0007669"/>
    <property type="project" value="UniProtKB-SubCell"/>
</dbReference>